<name>A0AAD1X674_EUPCR</name>
<evidence type="ECO:0000313" key="4">
    <source>
        <dbReference type="Proteomes" id="UP001295684"/>
    </source>
</evidence>
<gene>
    <name evidence="3" type="ORF">ECRASSUSDP1_LOCUS431</name>
</gene>
<protein>
    <submittedName>
        <fullName evidence="3">Uncharacterized protein</fullName>
    </submittedName>
</protein>
<comment type="caution">
    <text evidence="3">The sequence shown here is derived from an EMBL/GenBank/DDBJ whole genome shotgun (WGS) entry which is preliminary data.</text>
</comment>
<feature type="compositionally biased region" description="Basic residues" evidence="2">
    <location>
        <begin position="352"/>
        <end position="362"/>
    </location>
</feature>
<organism evidence="3 4">
    <name type="scientific">Euplotes crassus</name>
    <dbReference type="NCBI Taxonomy" id="5936"/>
    <lineage>
        <taxon>Eukaryota</taxon>
        <taxon>Sar</taxon>
        <taxon>Alveolata</taxon>
        <taxon>Ciliophora</taxon>
        <taxon>Intramacronucleata</taxon>
        <taxon>Spirotrichea</taxon>
        <taxon>Hypotrichia</taxon>
        <taxon>Euplotida</taxon>
        <taxon>Euplotidae</taxon>
        <taxon>Moneuplotes</taxon>
    </lineage>
</organism>
<evidence type="ECO:0000256" key="2">
    <source>
        <dbReference type="SAM" id="MobiDB-lite"/>
    </source>
</evidence>
<keyword evidence="1" id="KW-0175">Coiled coil</keyword>
<feature type="region of interest" description="Disordered" evidence="2">
    <location>
        <begin position="431"/>
        <end position="469"/>
    </location>
</feature>
<dbReference type="Proteomes" id="UP001295684">
    <property type="component" value="Unassembled WGS sequence"/>
</dbReference>
<accession>A0AAD1X674</accession>
<dbReference type="EMBL" id="CAMPGE010000400">
    <property type="protein sequence ID" value="CAI2359146.1"/>
    <property type="molecule type" value="Genomic_DNA"/>
</dbReference>
<feature type="region of interest" description="Disordered" evidence="2">
    <location>
        <begin position="345"/>
        <end position="416"/>
    </location>
</feature>
<feature type="coiled-coil region" evidence="1">
    <location>
        <begin position="109"/>
        <end position="166"/>
    </location>
</feature>
<dbReference type="AlphaFoldDB" id="A0AAD1X674"/>
<proteinExistence type="predicted"/>
<feature type="compositionally biased region" description="Basic residues" evidence="2">
    <location>
        <begin position="431"/>
        <end position="444"/>
    </location>
</feature>
<evidence type="ECO:0000256" key="1">
    <source>
        <dbReference type="SAM" id="Coils"/>
    </source>
</evidence>
<sequence length="491" mass="57307">MIKKEYQESCLNWEEDCEYYKEIIQDLKESINLLLNEYLKPKETKISFTKFYNKITDLRKEKCSLKKAYLIEKHKFYSLSKAIDSLSKSLEHYKKDCNKSEKGMLFKSNTQLKQTINDLTEEIESLSLENQQLIEDLEARDFYAQYNKVKEELDRLKQEQEILIDIRFEDCQTVKKVNIPTLSVPLIKEPITDISAVDGKNDVLLDDVNTIKMPLSSRKPNIEGNFLSKDKAIPLTKIDIMETRGLYTIYPNRSQASSSCGRKKKSVKITQKNIQDDTEEIIRESLLDIQFNLDKESQDPALVNSKTMAHQYRNAYSPSLKIKELNDSYGALTKPSVRKNFMKANLGNKPKTQTKKNLKKMKRSVEVPAQRFKSHTYNNFEEDKEQDSSQNKISYTKNSTSKDSSRKLSKIKERRKDSYRAYAKAFKNKRAVKGAKNTNKHKKATNWSPRKGNYKPTHNRNKSNKEVLSSLSDLEYDQVVIEEDYTLRHKK</sequence>
<keyword evidence="4" id="KW-1185">Reference proteome</keyword>
<feature type="compositionally biased region" description="Basic and acidic residues" evidence="2">
    <location>
        <begin position="403"/>
        <end position="416"/>
    </location>
</feature>
<feature type="compositionally biased region" description="Polar residues" evidence="2">
    <location>
        <begin position="388"/>
        <end position="402"/>
    </location>
</feature>
<evidence type="ECO:0000313" key="3">
    <source>
        <dbReference type="EMBL" id="CAI2359146.1"/>
    </source>
</evidence>
<reference evidence="3" key="1">
    <citation type="submission" date="2023-07" db="EMBL/GenBank/DDBJ databases">
        <authorList>
            <consortium name="AG Swart"/>
            <person name="Singh M."/>
            <person name="Singh A."/>
            <person name="Seah K."/>
            <person name="Emmerich C."/>
        </authorList>
    </citation>
    <scope>NUCLEOTIDE SEQUENCE</scope>
    <source>
        <strain evidence="3">DP1</strain>
    </source>
</reference>